<keyword evidence="3" id="KW-0479">Metal-binding</keyword>
<dbReference type="STRING" id="1123402.SAMN02583745_01150"/>
<feature type="domain" description="Extradiol ring-cleavage dioxygenase class III enzyme subunit B" evidence="7">
    <location>
        <begin position="38"/>
        <end position="242"/>
    </location>
</feature>
<evidence type="ECO:0000256" key="1">
    <source>
        <dbReference type="ARBA" id="ARBA00001947"/>
    </source>
</evidence>
<evidence type="ECO:0000256" key="6">
    <source>
        <dbReference type="SAM" id="MobiDB-lite"/>
    </source>
</evidence>
<dbReference type="AlphaFoldDB" id="A0A1I0B668"/>
<dbReference type="EMBL" id="FOHV01000007">
    <property type="protein sequence ID" value="SET02013.1"/>
    <property type="molecule type" value="Genomic_DNA"/>
</dbReference>
<dbReference type="InterPro" id="IPR004183">
    <property type="entry name" value="Xdiol_dOase_suB"/>
</dbReference>
<evidence type="ECO:0000256" key="3">
    <source>
        <dbReference type="ARBA" id="ARBA00022723"/>
    </source>
</evidence>
<dbReference type="GO" id="GO:0008270">
    <property type="term" value="F:zinc ion binding"/>
    <property type="evidence" value="ECO:0007669"/>
    <property type="project" value="InterPro"/>
</dbReference>
<proteinExistence type="inferred from homology"/>
<evidence type="ECO:0000313" key="9">
    <source>
        <dbReference type="Proteomes" id="UP000242642"/>
    </source>
</evidence>
<dbReference type="SUPFAM" id="SSF53213">
    <property type="entry name" value="LigB-like"/>
    <property type="match status" value="1"/>
</dbReference>
<dbReference type="CDD" id="cd07363">
    <property type="entry name" value="45_DOPA_Dioxygenase"/>
    <property type="match status" value="1"/>
</dbReference>
<evidence type="ECO:0000256" key="5">
    <source>
        <dbReference type="ARBA" id="ARBA00023002"/>
    </source>
</evidence>
<reference evidence="9" key="1">
    <citation type="submission" date="2016-10" db="EMBL/GenBank/DDBJ databases">
        <authorList>
            <person name="Varghese N."/>
            <person name="Submissions S."/>
        </authorList>
    </citation>
    <scope>NUCLEOTIDE SEQUENCE [LARGE SCALE GENOMIC DNA]</scope>
    <source>
        <strain evidence="9">DSM 18579</strain>
    </source>
</reference>
<organism evidence="8 9">
    <name type="scientific">Thorsellia anophelis DSM 18579</name>
    <dbReference type="NCBI Taxonomy" id="1123402"/>
    <lineage>
        <taxon>Bacteria</taxon>
        <taxon>Pseudomonadati</taxon>
        <taxon>Pseudomonadota</taxon>
        <taxon>Gammaproteobacteria</taxon>
        <taxon>Enterobacterales</taxon>
        <taxon>Thorselliaceae</taxon>
        <taxon>Thorsellia</taxon>
    </lineage>
</organism>
<comment type="cofactor">
    <cofactor evidence="1">
        <name>Zn(2+)</name>
        <dbReference type="ChEBI" id="CHEBI:29105"/>
    </cofactor>
</comment>
<feature type="compositionally biased region" description="Basic and acidic residues" evidence="6">
    <location>
        <begin position="343"/>
        <end position="353"/>
    </location>
</feature>
<gene>
    <name evidence="8" type="ORF">SAMN02583745_01150</name>
</gene>
<evidence type="ECO:0000256" key="4">
    <source>
        <dbReference type="ARBA" id="ARBA00022833"/>
    </source>
</evidence>
<name>A0A1I0B668_9GAMM</name>
<feature type="region of interest" description="Disordered" evidence="6">
    <location>
        <begin position="327"/>
        <end position="363"/>
    </location>
</feature>
<protein>
    <submittedName>
        <fullName evidence="8">Aromatic ring-opening dioxygenase, catalytic subunit, LigB family</fullName>
    </submittedName>
</protein>
<dbReference type="Proteomes" id="UP000242642">
    <property type="component" value="Unassembled WGS sequence"/>
</dbReference>
<dbReference type="InterPro" id="IPR014436">
    <property type="entry name" value="Extradiol_dOase_DODA"/>
</dbReference>
<comment type="similarity">
    <text evidence="2">Belongs to the DODA-type extradiol aromatic ring-opening dioxygenase family.</text>
</comment>
<keyword evidence="4" id="KW-0862">Zinc</keyword>
<evidence type="ECO:0000259" key="7">
    <source>
        <dbReference type="Pfam" id="PF02900"/>
    </source>
</evidence>
<feature type="compositionally biased region" description="Polar residues" evidence="6">
    <location>
        <begin position="327"/>
        <end position="338"/>
    </location>
</feature>
<dbReference type="Pfam" id="PF02900">
    <property type="entry name" value="LigB"/>
    <property type="match status" value="1"/>
</dbReference>
<keyword evidence="8" id="KW-0223">Dioxygenase</keyword>
<sequence>MKKKETLMPALFLAHGSPMNAITLNRFSLSWHQLGLQLPKPRAILVVSAHFTTQGQTAITAMDRPNTIHDFVGFPNELVDLVYPAKGASFLASHIVKTLEEFTHIYEDYTDWGLDHGAWTILANMYPDADIPVLELSLDMTKPIAYHHQFGRALSELRRQGILLIGSGNVVHNLRSLKWELDQTPYTWADDFNQFVHENLDSHAFTEDHPLVNFQSHPDSLLANPTIEHYLPMLYILGAWTGREKLQVFNNVILQGSLSMLSFMVGDDELNLSLESENLVGAAYGSFEAPPKLELDFFADYSADELAEKEDSDTDTELSALQSNTELVSSLPDSSNLLEQDDNQSREEDKLTQEESPTVKKRGGFFKSKLRTVAKKLKGKNDI</sequence>
<dbReference type="PANTHER" id="PTHR30096">
    <property type="entry name" value="4,5-DOPA DIOXYGENASE EXTRADIOL-LIKE PROTEIN"/>
    <property type="match status" value="1"/>
</dbReference>
<dbReference type="GO" id="GO:0016702">
    <property type="term" value="F:oxidoreductase activity, acting on single donors with incorporation of molecular oxygen, incorporation of two atoms of oxygen"/>
    <property type="evidence" value="ECO:0007669"/>
    <property type="project" value="UniProtKB-ARBA"/>
</dbReference>
<keyword evidence="9" id="KW-1185">Reference proteome</keyword>
<dbReference type="PANTHER" id="PTHR30096:SF0">
    <property type="entry name" value="4,5-DOPA DIOXYGENASE EXTRADIOL-LIKE PROTEIN"/>
    <property type="match status" value="1"/>
</dbReference>
<accession>A0A1I0B668</accession>
<evidence type="ECO:0000313" key="8">
    <source>
        <dbReference type="EMBL" id="SET02013.1"/>
    </source>
</evidence>
<dbReference type="Gene3D" id="3.40.830.10">
    <property type="entry name" value="LigB-like"/>
    <property type="match status" value="1"/>
</dbReference>
<keyword evidence="5" id="KW-0560">Oxidoreductase</keyword>
<dbReference type="NCBIfam" id="NF007914">
    <property type="entry name" value="PRK10628.1"/>
    <property type="match status" value="1"/>
</dbReference>
<dbReference type="GO" id="GO:0008198">
    <property type="term" value="F:ferrous iron binding"/>
    <property type="evidence" value="ECO:0007669"/>
    <property type="project" value="InterPro"/>
</dbReference>
<evidence type="ECO:0000256" key="2">
    <source>
        <dbReference type="ARBA" id="ARBA00007581"/>
    </source>
</evidence>